<dbReference type="Gene3D" id="1.20.120.1630">
    <property type="match status" value="1"/>
</dbReference>
<dbReference type="GO" id="GO:0032259">
    <property type="term" value="P:methylation"/>
    <property type="evidence" value="ECO:0007669"/>
    <property type="project" value="UniProtKB-KW"/>
</dbReference>
<gene>
    <name evidence="14" type="primary">ICMTB_0</name>
    <name evidence="14" type="ORF">Hypma_007099</name>
</gene>
<evidence type="ECO:0000256" key="7">
    <source>
        <dbReference type="ARBA" id="ARBA00022989"/>
    </source>
</evidence>
<evidence type="ECO:0000256" key="5">
    <source>
        <dbReference type="ARBA" id="ARBA00022692"/>
    </source>
</evidence>
<evidence type="ECO:0000256" key="3">
    <source>
        <dbReference type="ARBA" id="ARBA00022603"/>
    </source>
</evidence>
<organism evidence="14 15">
    <name type="scientific">Hypsizygus marmoreus</name>
    <name type="common">White beech mushroom</name>
    <name type="synonym">Agaricus marmoreus</name>
    <dbReference type="NCBI Taxonomy" id="39966"/>
    <lineage>
        <taxon>Eukaryota</taxon>
        <taxon>Fungi</taxon>
        <taxon>Dikarya</taxon>
        <taxon>Basidiomycota</taxon>
        <taxon>Agaricomycotina</taxon>
        <taxon>Agaricomycetes</taxon>
        <taxon>Agaricomycetidae</taxon>
        <taxon>Agaricales</taxon>
        <taxon>Tricholomatineae</taxon>
        <taxon>Lyophyllaceae</taxon>
        <taxon>Hypsizygus</taxon>
    </lineage>
</organism>
<keyword evidence="3" id="KW-0808">Transferase</keyword>
<evidence type="ECO:0000256" key="6">
    <source>
        <dbReference type="ARBA" id="ARBA00022824"/>
    </source>
</evidence>
<evidence type="ECO:0000256" key="8">
    <source>
        <dbReference type="ARBA" id="ARBA00023098"/>
    </source>
</evidence>
<keyword evidence="2" id="KW-0444">Lipid biosynthesis</keyword>
<name>A0A369KCM7_HYPMA</name>
<accession>A0A369KCM7</accession>
<feature type="transmembrane region" description="Helical" evidence="12">
    <location>
        <begin position="153"/>
        <end position="169"/>
    </location>
</feature>
<dbReference type="EMBL" id="LUEZ02000005">
    <property type="protein sequence ID" value="RDB30415.1"/>
    <property type="molecule type" value="Genomic_DNA"/>
</dbReference>
<comment type="subcellular location">
    <subcellularLocation>
        <location evidence="1">Endomembrane system</location>
        <topology evidence="1">Multi-pass membrane protein</topology>
    </subcellularLocation>
</comment>
<evidence type="ECO:0000256" key="1">
    <source>
        <dbReference type="ARBA" id="ARBA00004127"/>
    </source>
</evidence>
<evidence type="ECO:0000256" key="2">
    <source>
        <dbReference type="ARBA" id="ARBA00022516"/>
    </source>
</evidence>
<dbReference type="GO" id="GO:0006656">
    <property type="term" value="P:phosphatidylcholine biosynthetic process"/>
    <property type="evidence" value="ECO:0007669"/>
    <property type="project" value="UniProtKB-UniPathway"/>
</dbReference>
<proteinExistence type="predicted"/>
<keyword evidence="7 12" id="KW-1133">Transmembrane helix</keyword>
<evidence type="ECO:0000256" key="9">
    <source>
        <dbReference type="ARBA" id="ARBA00023136"/>
    </source>
</evidence>
<feature type="signal peptide" evidence="13">
    <location>
        <begin position="1"/>
        <end position="20"/>
    </location>
</feature>
<keyword evidence="6" id="KW-0256">Endoplasmic reticulum</keyword>
<protein>
    <submittedName>
        <fullName evidence="14">Protein-S-isoprenylcysteine O-methyltransferase B</fullName>
    </submittedName>
</protein>
<dbReference type="UniPathway" id="UPA00753"/>
<evidence type="ECO:0000256" key="4">
    <source>
        <dbReference type="ARBA" id="ARBA00022691"/>
    </source>
</evidence>
<evidence type="ECO:0000256" key="13">
    <source>
        <dbReference type="SAM" id="SignalP"/>
    </source>
</evidence>
<dbReference type="OrthoDB" id="422086at2759"/>
<keyword evidence="4" id="KW-0949">S-adenosyl-L-methionine</keyword>
<evidence type="ECO:0000313" key="14">
    <source>
        <dbReference type="EMBL" id="RDB30415.1"/>
    </source>
</evidence>
<keyword evidence="9 12" id="KW-0472">Membrane</keyword>
<feature type="transmembrane region" description="Helical" evidence="12">
    <location>
        <begin position="184"/>
        <end position="204"/>
    </location>
</feature>
<dbReference type="STRING" id="39966.A0A369KCM7"/>
<dbReference type="Pfam" id="PF04191">
    <property type="entry name" value="PEMT"/>
    <property type="match status" value="1"/>
</dbReference>
<evidence type="ECO:0000256" key="10">
    <source>
        <dbReference type="ARBA" id="ARBA00023209"/>
    </source>
</evidence>
<dbReference type="InterPro" id="IPR007318">
    <property type="entry name" value="Phopholipid_MeTrfase"/>
</dbReference>
<keyword evidence="11" id="KW-1208">Phospholipid metabolism</keyword>
<keyword evidence="3" id="KW-0489">Methyltransferase</keyword>
<keyword evidence="15" id="KW-1185">Reference proteome</keyword>
<evidence type="ECO:0000256" key="12">
    <source>
        <dbReference type="SAM" id="Phobius"/>
    </source>
</evidence>
<keyword evidence="10" id="KW-0594">Phospholipid biosynthesis</keyword>
<dbReference type="PANTHER" id="PTHR12714">
    <property type="entry name" value="PROTEIN-S ISOPRENYLCYSTEINE O-METHYLTRANSFERASE"/>
    <property type="match status" value="1"/>
</dbReference>
<feature type="transmembrane region" description="Helical" evidence="12">
    <location>
        <begin position="99"/>
        <end position="118"/>
    </location>
</feature>
<keyword evidence="8" id="KW-0443">Lipid metabolism</keyword>
<dbReference type="PANTHER" id="PTHR12714:SF9">
    <property type="entry name" value="PROTEIN-S-ISOPRENYLCYSTEINE O-METHYLTRANSFERASE"/>
    <property type="match status" value="1"/>
</dbReference>
<keyword evidence="5 12" id="KW-0812">Transmembrane</keyword>
<reference evidence="14" key="1">
    <citation type="submission" date="2018-04" db="EMBL/GenBank/DDBJ databases">
        <title>Whole genome sequencing of Hypsizygus marmoreus.</title>
        <authorList>
            <person name="Choi I.-G."/>
            <person name="Min B."/>
            <person name="Kim J.-G."/>
            <person name="Kim S."/>
            <person name="Oh Y.-L."/>
            <person name="Kong W.-S."/>
            <person name="Park H."/>
            <person name="Jeong J."/>
            <person name="Song E.-S."/>
        </authorList>
    </citation>
    <scope>NUCLEOTIDE SEQUENCE [LARGE SCALE GENOMIC DNA]</scope>
    <source>
        <strain evidence="14">51987-8</strain>
    </source>
</reference>
<feature type="chain" id="PRO_5017067151" evidence="13">
    <location>
        <begin position="21"/>
        <end position="239"/>
    </location>
</feature>
<dbReference type="GO" id="GO:0012505">
    <property type="term" value="C:endomembrane system"/>
    <property type="evidence" value="ECO:0007669"/>
    <property type="project" value="UniProtKB-SubCell"/>
</dbReference>
<evidence type="ECO:0000313" key="15">
    <source>
        <dbReference type="Proteomes" id="UP000076154"/>
    </source>
</evidence>
<dbReference type="InParanoid" id="A0A369KCM7"/>
<dbReference type="GO" id="GO:0008168">
    <property type="term" value="F:methyltransferase activity"/>
    <property type="evidence" value="ECO:0007669"/>
    <property type="project" value="UniProtKB-KW"/>
</dbReference>
<dbReference type="Proteomes" id="UP000076154">
    <property type="component" value="Unassembled WGS sequence"/>
</dbReference>
<keyword evidence="13" id="KW-0732">Signal</keyword>
<comment type="caution">
    <text evidence="14">The sequence shown here is derived from an EMBL/GenBank/DDBJ whole genome shotgun (WGS) entry which is preliminary data.</text>
</comment>
<evidence type="ECO:0000256" key="11">
    <source>
        <dbReference type="ARBA" id="ARBA00023264"/>
    </source>
</evidence>
<sequence length="239" mass="26613">MSPLLRILCILATTVGISVSLTDPNPLPPLSQEQRTPPMNLGRYLRIVVSKLPYIKVEYYLAGAAEIATLIAARLPSSDTARWILSVLSKMGAVTNLRLTPLSTVGMILIISGSLLRVHCFRTMGRFFTFKIGLRDNHQLVTWGPYSVVRHPSYTGVFGMYIGIVLWYGSPGSWVRESGLLETVLGKAIIGSFATVIMVSLVAVTRRTWEEDKLLSSAFGEKWDEWARRVPYRLIPGIF</sequence>
<dbReference type="AlphaFoldDB" id="A0A369KCM7"/>